<evidence type="ECO:0000313" key="4">
    <source>
        <dbReference type="Proteomes" id="UP000293852"/>
    </source>
</evidence>
<accession>A0A4Q7M2Y4</accession>
<protein>
    <recommendedName>
        <fullName evidence="5">Capsular polysaccharide biosynthesis protein</fullName>
    </recommendedName>
</protein>
<keyword evidence="2" id="KW-0472">Membrane</keyword>
<dbReference type="OrthoDB" id="3695950at2"/>
<evidence type="ECO:0000256" key="2">
    <source>
        <dbReference type="SAM" id="Phobius"/>
    </source>
</evidence>
<sequence length="272" mass="28720">MQIADVLKSLTRRWYLTVLTLALTLGGAYAVFVTVPPTYQQTASIVLVPGPASVAEGANPLLYLGGLTYQRDLLLRSLGSGSVRGPLLQEHDGADFSVDPDYATQSPVVLITAVGPTPGETTAMLNAVQAAAQVQLDRVQEQVNAPQDTLSGIVQVGEDTSPSTVNSDRLKLTGLTGAVLGVVGVLLTIFIDVRLVARRRKAAENRRSRHGVELDDPVEPDPVDPDIADHALLPPSAGDSLASASADLTTSPGIVVTAHGRTRRVRHTLDRT</sequence>
<dbReference type="Proteomes" id="UP000293852">
    <property type="component" value="Unassembled WGS sequence"/>
</dbReference>
<comment type="caution">
    <text evidence="3">The sequence shown here is derived from an EMBL/GenBank/DDBJ whole genome shotgun (WGS) entry which is preliminary data.</text>
</comment>
<gene>
    <name evidence="3" type="ORF">EV386_2166</name>
</gene>
<keyword evidence="2" id="KW-0812">Transmembrane</keyword>
<feature type="compositionally biased region" description="Acidic residues" evidence="1">
    <location>
        <begin position="214"/>
        <end position="226"/>
    </location>
</feature>
<name>A0A4Q7M2Y4_9MICO</name>
<feature type="transmembrane region" description="Helical" evidence="2">
    <location>
        <begin position="172"/>
        <end position="197"/>
    </location>
</feature>
<reference evidence="3 4" key="1">
    <citation type="submission" date="2019-02" db="EMBL/GenBank/DDBJ databases">
        <title>Sequencing the genomes of 1000 actinobacteria strains.</title>
        <authorList>
            <person name="Klenk H.-P."/>
        </authorList>
    </citation>
    <scope>NUCLEOTIDE SEQUENCE [LARGE SCALE GENOMIC DNA]</scope>
    <source>
        <strain evidence="3 4">DSM 16932</strain>
    </source>
</reference>
<evidence type="ECO:0000256" key="1">
    <source>
        <dbReference type="SAM" id="MobiDB-lite"/>
    </source>
</evidence>
<feature type="region of interest" description="Disordered" evidence="1">
    <location>
        <begin position="202"/>
        <end position="245"/>
    </location>
</feature>
<organism evidence="3 4">
    <name type="scientific">Xylanimonas ulmi</name>
    <dbReference type="NCBI Taxonomy" id="228973"/>
    <lineage>
        <taxon>Bacteria</taxon>
        <taxon>Bacillati</taxon>
        <taxon>Actinomycetota</taxon>
        <taxon>Actinomycetes</taxon>
        <taxon>Micrococcales</taxon>
        <taxon>Promicromonosporaceae</taxon>
        <taxon>Xylanimonas</taxon>
    </lineage>
</organism>
<evidence type="ECO:0008006" key="5">
    <source>
        <dbReference type="Google" id="ProtNLM"/>
    </source>
</evidence>
<keyword evidence="4" id="KW-1185">Reference proteome</keyword>
<keyword evidence="2" id="KW-1133">Transmembrane helix</keyword>
<evidence type="ECO:0000313" key="3">
    <source>
        <dbReference type="EMBL" id="RZS61854.1"/>
    </source>
</evidence>
<dbReference type="AlphaFoldDB" id="A0A4Q7M2Y4"/>
<proteinExistence type="predicted"/>
<dbReference type="RefSeq" id="WP_130414862.1">
    <property type="nucleotide sequence ID" value="NZ_SGWX01000001.1"/>
</dbReference>
<feature type="compositionally biased region" description="Basic and acidic residues" evidence="1">
    <location>
        <begin position="202"/>
        <end position="213"/>
    </location>
</feature>
<feature type="compositionally biased region" description="Low complexity" evidence="1">
    <location>
        <begin position="231"/>
        <end position="245"/>
    </location>
</feature>
<dbReference type="EMBL" id="SGWX01000001">
    <property type="protein sequence ID" value="RZS61854.1"/>
    <property type="molecule type" value="Genomic_DNA"/>
</dbReference>